<name>A0ABT1EDH2_9FIRM</name>
<keyword evidence="10" id="KW-0282">Flagellum</keyword>
<dbReference type="RefSeq" id="WP_262066303.1">
    <property type="nucleotide sequence ID" value="NZ_JAMXOD010000011.1"/>
</dbReference>
<keyword evidence="3" id="KW-1003">Cell membrane</keyword>
<comment type="subcellular location">
    <subcellularLocation>
        <location evidence="1">Cell membrane</location>
        <topology evidence="1">Peripheral membrane protein</topology>
        <orientation evidence="1">Cytoplasmic side</orientation>
    </subcellularLocation>
</comment>
<dbReference type="PANTHER" id="PTHR43484:SF1">
    <property type="entry name" value="FLAGELLAR MOTOR SWITCH PROTEIN FLIN"/>
    <property type="match status" value="1"/>
</dbReference>
<evidence type="ECO:0000313" key="10">
    <source>
        <dbReference type="EMBL" id="MCP1102517.1"/>
    </source>
</evidence>
<protein>
    <submittedName>
        <fullName evidence="10">Flagellar motor switch phosphatase FliY</fullName>
    </submittedName>
</protein>
<dbReference type="InterPro" id="IPR028976">
    <property type="entry name" value="CheC-like_sf"/>
</dbReference>
<evidence type="ECO:0000259" key="8">
    <source>
        <dbReference type="Pfam" id="PF01052"/>
    </source>
</evidence>
<keyword evidence="11" id="KW-1185">Reference proteome</keyword>
<feature type="region of interest" description="Disordered" evidence="7">
    <location>
        <begin position="200"/>
        <end position="233"/>
    </location>
</feature>
<evidence type="ECO:0000256" key="3">
    <source>
        <dbReference type="ARBA" id="ARBA00022475"/>
    </source>
</evidence>
<dbReference type="NCBIfam" id="TIGR02480">
    <property type="entry name" value="fliN"/>
    <property type="match status" value="1"/>
</dbReference>
<dbReference type="PRINTS" id="PR00956">
    <property type="entry name" value="FLGMOTORFLIN"/>
</dbReference>
<reference evidence="10 11" key="1">
    <citation type="journal article" date="2022" name="Genome Biol. Evol.">
        <title>Host diet, physiology and behaviors set the stage for Lachnospiraceae cladogenesis.</title>
        <authorList>
            <person name="Vera-Ponce De Leon A."/>
            <person name="Schneider M."/>
            <person name="Jahnes B.C."/>
            <person name="Sadowski V."/>
            <person name="Camuy-Velez L.A."/>
            <person name="Duan J."/>
            <person name="Sabree Z.L."/>
        </authorList>
    </citation>
    <scope>NUCLEOTIDE SEQUENCE [LARGE SCALE GENOMIC DNA]</scope>
    <source>
        <strain evidence="10 11">PAL113</strain>
    </source>
</reference>
<dbReference type="InterPro" id="IPR051469">
    <property type="entry name" value="FliN/MopA/SpaO"/>
</dbReference>
<sequence length="365" mass="40144">MDNNILSTMERDVIGEILNISLGASATAISKMLDRRIEITIPSVNLVKKTELAFAHLNPAIGVGIAYVEGLEGSNVMFLKQDDVRMIVSLLMGTEISPKDFVLDEMTISAICEVMNQMMGASATALSELLERPVNISTPEPFAEDEEAVYKEKYLKNQEDLVVVNFDLHVENELKSEFVNIIPLEMAKELVAGFLKDMAPKEPAPIEPESQAPEPQAPESQAPEVKESAAGEQGAVMESIQEMMKMMQAQMNQRDPKMIQAEMAPRPNLNAGNEMITPEEQEENMGLIMGVPMEVSVEIGRTRKLVKDILDLNKGSLVVLDKLTGEPVDLYVNGQCVARGDVVVVEDNFGVRITEILTKELVAAE</sequence>
<organism evidence="10 11">
    <name type="scientific">Aequitasia blattaphilus</name>
    <dbReference type="NCBI Taxonomy" id="2949332"/>
    <lineage>
        <taxon>Bacteria</taxon>
        <taxon>Bacillati</taxon>
        <taxon>Bacillota</taxon>
        <taxon>Clostridia</taxon>
        <taxon>Lachnospirales</taxon>
        <taxon>Lachnospiraceae</taxon>
        <taxon>Aequitasia</taxon>
    </lineage>
</organism>
<gene>
    <name evidence="10" type="primary">fliY</name>
    <name evidence="10" type="ORF">NK125_08840</name>
</gene>
<keyword evidence="6" id="KW-0472">Membrane</keyword>
<dbReference type="Gene3D" id="3.40.1550.10">
    <property type="entry name" value="CheC-like"/>
    <property type="match status" value="1"/>
</dbReference>
<evidence type="ECO:0000256" key="2">
    <source>
        <dbReference type="ARBA" id="ARBA00009226"/>
    </source>
</evidence>
<evidence type="ECO:0000256" key="7">
    <source>
        <dbReference type="SAM" id="MobiDB-lite"/>
    </source>
</evidence>
<dbReference type="SUPFAM" id="SSF101801">
    <property type="entry name" value="Surface presentation of antigens (SPOA)"/>
    <property type="match status" value="1"/>
</dbReference>
<feature type="compositionally biased region" description="Low complexity" evidence="7">
    <location>
        <begin position="207"/>
        <end position="223"/>
    </location>
</feature>
<dbReference type="InterPro" id="IPR036429">
    <property type="entry name" value="SpoA-like_sf"/>
</dbReference>
<dbReference type="PANTHER" id="PTHR43484">
    <property type="match status" value="1"/>
</dbReference>
<keyword evidence="10" id="KW-0966">Cell projection</keyword>
<dbReference type="InterPro" id="IPR007597">
    <property type="entry name" value="CheC"/>
</dbReference>
<dbReference type="EMBL" id="JAMZFW010000011">
    <property type="protein sequence ID" value="MCP1102517.1"/>
    <property type="molecule type" value="Genomic_DNA"/>
</dbReference>
<dbReference type="NCBIfam" id="NF005995">
    <property type="entry name" value="PRK08119.1"/>
    <property type="match status" value="1"/>
</dbReference>
<evidence type="ECO:0000256" key="1">
    <source>
        <dbReference type="ARBA" id="ARBA00004413"/>
    </source>
</evidence>
<evidence type="ECO:0000256" key="6">
    <source>
        <dbReference type="ARBA" id="ARBA00023136"/>
    </source>
</evidence>
<feature type="domain" description="Flagellar motor switch protein FliN-like C-terminal" evidence="8">
    <location>
        <begin position="288"/>
        <end position="357"/>
    </location>
</feature>
<dbReference type="Proteomes" id="UP001523566">
    <property type="component" value="Unassembled WGS sequence"/>
</dbReference>
<feature type="domain" description="CheC-like protein" evidence="9">
    <location>
        <begin position="106"/>
        <end position="140"/>
    </location>
</feature>
<dbReference type="Gene3D" id="2.30.330.10">
    <property type="entry name" value="SpoA-like"/>
    <property type="match status" value="1"/>
</dbReference>
<dbReference type="InterPro" id="IPR012826">
    <property type="entry name" value="FliN"/>
</dbReference>
<dbReference type="Pfam" id="PF01052">
    <property type="entry name" value="FliMN_C"/>
    <property type="match status" value="1"/>
</dbReference>
<comment type="similarity">
    <text evidence="2">Belongs to the FliN/MopA/SpaO family.</text>
</comment>
<keyword evidence="4" id="KW-0145">Chemotaxis</keyword>
<evidence type="ECO:0000256" key="5">
    <source>
        <dbReference type="ARBA" id="ARBA00022779"/>
    </source>
</evidence>
<dbReference type="InterPro" id="IPR001543">
    <property type="entry name" value="FliN-like_C"/>
</dbReference>
<dbReference type="Pfam" id="PF04509">
    <property type="entry name" value="CheC"/>
    <property type="match status" value="2"/>
</dbReference>
<accession>A0ABT1EDH2</accession>
<evidence type="ECO:0000259" key="9">
    <source>
        <dbReference type="Pfam" id="PF04509"/>
    </source>
</evidence>
<evidence type="ECO:0000313" key="11">
    <source>
        <dbReference type="Proteomes" id="UP001523566"/>
    </source>
</evidence>
<dbReference type="SUPFAM" id="SSF103039">
    <property type="entry name" value="CheC-like"/>
    <property type="match status" value="1"/>
</dbReference>
<feature type="domain" description="CheC-like protein" evidence="9">
    <location>
        <begin position="9"/>
        <end position="45"/>
    </location>
</feature>
<comment type="caution">
    <text evidence="10">The sequence shown here is derived from an EMBL/GenBank/DDBJ whole genome shotgun (WGS) entry which is preliminary data.</text>
</comment>
<keyword evidence="5" id="KW-0283">Flagellar rotation</keyword>
<keyword evidence="10" id="KW-0969">Cilium</keyword>
<dbReference type="InterPro" id="IPR001172">
    <property type="entry name" value="FliN_T3SS_HrcQb"/>
</dbReference>
<evidence type="ECO:0000256" key="4">
    <source>
        <dbReference type="ARBA" id="ARBA00022500"/>
    </source>
</evidence>
<dbReference type="CDD" id="cd17907">
    <property type="entry name" value="FliY_FliN-Y"/>
    <property type="match status" value="1"/>
</dbReference>
<proteinExistence type="inferred from homology"/>